<evidence type="ECO:0000256" key="1">
    <source>
        <dbReference type="SAM" id="MobiDB-lite"/>
    </source>
</evidence>
<evidence type="ECO:0000259" key="3">
    <source>
        <dbReference type="Pfam" id="PF10756"/>
    </source>
</evidence>
<dbReference type="Proteomes" id="UP000603200">
    <property type="component" value="Unassembled WGS sequence"/>
</dbReference>
<reference evidence="4 5" key="1">
    <citation type="submission" date="2021-01" db="EMBL/GenBank/DDBJ databases">
        <title>Whole genome shotgun sequence of Actinoplanes humidus NBRC 14915.</title>
        <authorList>
            <person name="Komaki H."/>
            <person name="Tamura T."/>
        </authorList>
    </citation>
    <scope>NUCLEOTIDE SEQUENCE [LARGE SCALE GENOMIC DNA]</scope>
    <source>
        <strain evidence="4 5">NBRC 14915</strain>
    </source>
</reference>
<accession>A0ABQ3ZT59</accession>
<organism evidence="4 5">
    <name type="scientific">Winogradskya humida</name>
    <dbReference type="NCBI Taxonomy" id="113566"/>
    <lineage>
        <taxon>Bacteria</taxon>
        <taxon>Bacillati</taxon>
        <taxon>Actinomycetota</taxon>
        <taxon>Actinomycetes</taxon>
        <taxon>Micromonosporales</taxon>
        <taxon>Micromonosporaceae</taxon>
        <taxon>Winogradskya</taxon>
    </lineage>
</organism>
<dbReference type="Pfam" id="PF10756">
    <property type="entry name" value="bPH_6"/>
    <property type="match status" value="1"/>
</dbReference>
<gene>
    <name evidence="4" type="ORF">Ahu01nite_044690</name>
</gene>
<keyword evidence="2" id="KW-0472">Membrane</keyword>
<sequence length="141" mass="14865">MSSKKPVFRVRRSGALVLAAFIAFVSAVPFAGGRWVLAPLLLIPLLVLIWAFRAGTDVTTEGLRVRALFGSTEVPWSRVAELGPDKRGRISALLTDGKVLALTGVTEGNLSEVLAAGGQELTGGQELNAENQEVSSPPTPD</sequence>
<comment type="caution">
    <text evidence="4">The sequence shown here is derived from an EMBL/GenBank/DDBJ whole genome shotgun (WGS) entry which is preliminary data.</text>
</comment>
<evidence type="ECO:0000313" key="5">
    <source>
        <dbReference type="Proteomes" id="UP000603200"/>
    </source>
</evidence>
<dbReference type="EMBL" id="BOMN01000057">
    <property type="protein sequence ID" value="GIE21367.1"/>
    <property type="molecule type" value="Genomic_DNA"/>
</dbReference>
<keyword evidence="2" id="KW-0812">Transmembrane</keyword>
<protein>
    <recommendedName>
        <fullName evidence="3">Low molecular weight protein antigen 6 PH domain-containing protein</fullName>
    </recommendedName>
</protein>
<feature type="domain" description="Low molecular weight protein antigen 6 PH" evidence="3">
    <location>
        <begin position="53"/>
        <end position="118"/>
    </location>
</feature>
<keyword evidence="2" id="KW-1133">Transmembrane helix</keyword>
<feature type="region of interest" description="Disordered" evidence="1">
    <location>
        <begin position="122"/>
        <end position="141"/>
    </location>
</feature>
<evidence type="ECO:0000256" key="2">
    <source>
        <dbReference type="SAM" id="Phobius"/>
    </source>
</evidence>
<feature type="compositionally biased region" description="Polar residues" evidence="1">
    <location>
        <begin position="128"/>
        <end position="141"/>
    </location>
</feature>
<proteinExistence type="predicted"/>
<dbReference type="RefSeq" id="WP_239159044.1">
    <property type="nucleotide sequence ID" value="NZ_BAAATV010000002.1"/>
</dbReference>
<name>A0ABQ3ZT59_9ACTN</name>
<evidence type="ECO:0000313" key="4">
    <source>
        <dbReference type="EMBL" id="GIE21367.1"/>
    </source>
</evidence>
<dbReference type="InterPro" id="IPR019692">
    <property type="entry name" value="CFP-6_PH"/>
</dbReference>
<keyword evidence="5" id="KW-1185">Reference proteome</keyword>
<feature type="transmembrane region" description="Helical" evidence="2">
    <location>
        <begin position="37"/>
        <end position="56"/>
    </location>
</feature>